<sequence>MTPSADWEALDCDDDGNPNGTDPDPLVATARDDSGSTPALTEVALNILENDDYLPNNDGNNLGETSLSRIGGNALGTVSFDAETGFMTYTPVASESNTTVTVIYEVCNVLPDPSVCASATVYIQVGANTIDAVDDSYTADGETGG</sequence>
<protein>
    <recommendedName>
        <fullName evidence="4">RapA2 cadherin-like domain-containing protein</fullName>
    </recommendedName>
</protein>
<accession>A0A5N5IV98</accession>
<dbReference type="EMBL" id="VNIK02000009">
    <property type="protein sequence ID" value="KAB5486617.1"/>
    <property type="molecule type" value="Genomic_DNA"/>
</dbReference>
<name>A0A5N5IV98_9FLAO</name>
<gene>
    <name evidence="2" type="ORF">FOT42_013640</name>
</gene>
<dbReference type="RefSeq" id="WP_417938334.1">
    <property type="nucleotide sequence ID" value="NZ_VNIK02000009.1"/>
</dbReference>
<dbReference type="Pfam" id="PF17963">
    <property type="entry name" value="Big_9"/>
    <property type="match status" value="1"/>
</dbReference>
<keyword evidence="3" id="KW-1185">Reference proteome</keyword>
<feature type="non-terminal residue" evidence="2">
    <location>
        <position position="145"/>
    </location>
</feature>
<organism evidence="2 3">
    <name type="scientific">Flagellimonas hadalis</name>
    <dbReference type="NCBI Taxonomy" id="2597517"/>
    <lineage>
        <taxon>Bacteria</taxon>
        <taxon>Pseudomonadati</taxon>
        <taxon>Bacteroidota</taxon>
        <taxon>Flavobacteriia</taxon>
        <taxon>Flavobacteriales</taxon>
        <taxon>Flavobacteriaceae</taxon>
        <taxon>Flagellimonas</taxon>
    </lineage>
</organism>
<dbReference type="Proteomes" id="UP000319204">
    <property type="component" value="Unassembled WGS sequence"/>
</dbReference>
<feature type="region of interest" description="Disordered" evidence="1">
    <location>
        <begin position="1"/>
        <end position="36"/>
    </location>
</feature>
<evidence type="ECO:0008006" key="4">
    <source>
        <dbReference type="Google" id="ProtNLM"/>
    </source>
</evidence>
<dbReference type="AlphaFoldDB" id="A0A5N5IV98"/>
<evidence type="ECO:0000313" key="2">
    <source>
        <dbReference type="EMBL" id="KAB5486617.1"/>
    </source>
</evidence>
<proteinExistence type="predicted"/>
<comment type="caution">
    <text evidence="2">The sequence shown here is derived from an EMBL/GenBank/DDBJ whole genome shotgun (WGS) entry which is preliminary data.</text>
</comment>
<reference evidence="2" key="1">
    <citation type="submission" date="2019-10" db="EMBL/GenBank/DDBJ databases">
        <title>Muricauda hadale sp. nov., a piezophilic bacterium isolated from hadopelagic water of the Mariana Trench.</title>
        <authorList>
            <person name="Wei Y."/>
        </authorList>
    </citation>
    <scope>NUCLEOTIDE SEQUENCE [LARGE SCALE GENOMIC DNA]</scope>
    <source>
        <strain evidence="2">MT-229</strain>
    </source>
</reference>
<evidence type="ECO:0000256" key="1">
    <source>
        <dbReference type="SAM" id="MobiDB-lite"/>
    </source>
</evidence>
<evidence type="ECO:0000313" key="3">
    <source>
        <dbReference type="Proteomes" id="UP000319204"/>
    </source>
</evidence>